<gene>
    <name evidence="1" type="ORF">A2942_01120</name>
</gene>
<accession>A0A1G2DKJ5</accession>
<dbReference type="Proteomes" id="UP000178534">
    <property type="component" value="Unassembled WGS sequence"/>
</dbReference>
<name>A0A1G2DKJ5_9BACT</name>
<proteinExistence type="predicted"/>
<protein>
    <submittedName>
        <fullName evidence="1">Uncharacterized protein</fullName>
    </submittedName>
</protein>
<evidence type="ECO:0000313" key="1">
    <source>
        <dbReference type="EMBL" id="OGZ13430.1"/>
    </source>
</evidence>
<reference evidence="1 2" key="1">
    <citation type="journal article" date="2016" name="Nat. Commun.">
        <title>Thousands of microbial genomes shed light on interconnected biogeochemical processes in an aquifer system.</title>
        <authorList>
            <person name="Anantharaman K."/>
            <person name="Brown C.T."/>
            <person name="Hug L.A."/>
            <person name="Sharon I."/>
            <person name="Castelle C.J."/>
            <person name="Probst A.J."/>
            <person name="Thomas B.C."/>
            <person name="Singh A."/>
            <person name="Wilkins M.J."/>
            <person name="Karaoz U."/>
            <person name="Brodie E.L."/>
            <person name="Williams K.H."/>
            <person name="Hubbard S.S."/>
            <person name="Banfield J.F."/>
        </authorList>
    </citation>
    <scope>NUCLEOTIDE SEQUENCE [LARGE SCALE GENOMIC DNA]</scope>
</reference>
<dbReference type="EMBL" id="MHLP01000007">
    <property type="protein sequence ID" value="OGZ13430.1"/>
    <property type="molecule type" value="Genomic_DNA"/>
</dbReference>
<sequence>MPNAGGKMTADDMTAGSERLDQWSDDIYGRIGRMELSRDDFTMAMWHVIAGFLKHNEHVSLIARAKNGTPISFRAAL</sequence>
<dbReference type="AlphaFoldDB" id="A0A1G2DKJ5"/>
<comment type="caution">
    <text evidence="1">The sequence shown here is derived from an EMBL/GenBank/DDBJ whole genome shotgun (WGS) entry which is preliminary data.</text>
</comment>
<organism evidence="1 2">
    <name type="scientific">Candidatus Lloydbacteria bacterium RIFCSPLOWO2_01_FULL_50_20</name>
    <dbReference type="NCBI Taxonomy" id="1798665"/>
    <lineage>
        <taxon>Bacteria</taxon>
        <taxon>Candidatus Lloydiibacteriota</taxon>
    </lineage>
</organism>
<evidence type="ECO:0000313" key="2">
    <source>
        <dbReference type="Proteomes" id="UP000178534"/>
    </source>
</evidence>
<dbReference type="STRING" id="1798665.A2942_01120"/>